<dbReference type="EC" id="5.3.1.23" evidence="3"/>
<dbReference type="PANTHER" id="PTHR43475">
    <property type="entry name" value="METHYLTHIORIBOSE-1-PHOSPHATE ISOMERASE"/>
    <property type="match status" value="1"/>
</dbReference>
<dbReference type="Pfam" id="PF01008">
    <property type="entry name" value="IF-2B"/>
    <property type="match status" value="1"/>
</dbReference>
<evidence type="ECO:0000256" key="1">
    <source>
        <dbReference type="ARBA" id="ARBA00009117"/>
    </source>
</evidence>
<dbReference type="Gene3D" id="3.40.50.10470">
    <property type="entry name" value="Translation initiation factor eif-2b, domain 2"/>
    <property type="match status" value="1"/>
</dbReference>
<dbReference type="NCBIfam" id="NF004326">
    <property type="entry name" value="PRK05720.1"/>
    <property type="match status" value="1"/>
</dbReference>
<dbReference type="InterPro" id="IPR027363">
    <property type="entry name" value="M1Pi_N"/>
</dbReference>
<comment type="similarity">
    <text evidence="1">Belongs to the eIF-2B alpha/beta/delta subunits family. MtnA subfamily.</text>
</comment>
<dbReference type="GO" id="GO:0046523">
    <property type="term" value="F:S-methyl-5-thioribose-1-phosphate isomerase activity"/>
    <property type="evidence" value="ECO:0007669"/>
    <property type="project" value="UniProtKB-EC"/>
</dbReference>
<sequence length="349" mass="39389">MTRIDDGLAFMLKFENVAWYEKGLVKILDRRIYPREVKFVECKNYIEVRDAIRAMVTQSAGPYTAAGMGMALAAYECLDKTKEERLKYLQEAAETLGHSRPTTSQRMVEVGRGCIEAVKDKLDADNLDILIRDYTVKVMEQRYQRIGQVANYLVDMFPDNGKVMTQCFGETIIGMMLKECRKRNKEIKLFVPETRPFLQGGRFTATCCAQMGFDTTIITDNMVAVTMKEKKIDVFTSAADTITRDGSVINKIGTFQMAIVAKYLGIPYFVTGIPDSAKSAGEIKIEQRDPEEVLMANGIRHTIPEVKGYYPAFDITPAHLVSGVVTDKGIFSPYDLDRYKSDSYYSFAV</sequence>
<gene>
    <name evidence="3" type="ORF">J2S72_000241</name>
</gene>
<evidence type="ECO:0000313" key="3">
    <source>
        <dbReference type="EMBL" id="MDQ0274245.1"/>
    </source>
</evidence>
<dbReference type="Gene3D" id="1.20.120.420">
    <property type="entry name" value="translation initiation factor eif-2b, domain 1"/>
    <property type="match status" value="1"/>
</dbReference>
<keyword evidence="4" id="KW-1185">Reference proteome</keyword>
<protein>
    <submittedName>
        <fullName evidence="3">Methylthioribose-1-phosphate isomerase</fullName>
        <ecNumber evidence="3">5.3.1.23</ecNumber>
    </submittedName>
</protein>
<organism evidence="3 4">
    <name type="scientific">Peptoniphilus koenoeneniae</name>
    <dbReference type="NCBI Taxonomy" id="507751"/>
    <lineage>
        <taxon>Bacteria</taxon>
        <taxon>Bacillati</taxon>
        <taxon>Bacillota</taxon>
        <taxon>Tissierellia</taxon>
        <taxon>Tissierellales</taxon>
        <taxon>Peptoniphilaceae</taxon>
        <taxon>Peptoniphilus</taxon>
    </lineage>
</organism>
<dbReference type="NCBIfam" id="TIGR00524">
    <property type="entry name" value="eIF-2B_rel"/>
    <property type="match status" value="1"/>
</dbReference>
<dbReference type="InterPro" id="IPR037171">
    <property type="entry name" value="NagB/RpiA_transferase-like"/>
</dbReference>
<dbReference type="RefSeq" id="WP_023056239.1">
    <property type="nucleotide sequence ID" value="NZ_JAUSTN010000001.1"/>
</dbReference>
<comment type="caution">
    <text evidence="3">The sequence shown here is derived from an EMBL/GenBank/DDBJ whole genome shotgun (WGS) entry which is preliminary data.</text>
</comment>
<reference evidence="3 4" key="1">
    <citation type="submission" date="2023-07" db="EMBL/GenBank/DDBJ databases">
        <title>Genomic Encyclopedia of Type Strains, Phase IV (KMG-IV): sequencing the most valuable type-strain genomes for metagenomic binning, comparative biology and taxonomic classification.</title>
        <authorList>
            <person name="Goeker M."/>
        </authorList>
    </citation>
    <scope>NUCLEOTIDE SEQUENCE [LARGE SCALE GENOMIC DNA]</scope>
    <source>
        <strain evidence="3 4">DSM 22616</strain>
    </source>
</reference>
<name>A0ABU0ATA4_9FIRM</name>
<evidence type="ECO:0000313" key="4">
    <source>
        <dbReference type="Proteomes" id="UP001236559"/>
    </source>
</evidence>
<accession>A0ABU0ATA4</accession>
<dbReference type="InterPro" id="IPR042529">
    <property type="entry name" value="IF_2B-like_C"/>
</dbReference>
<keyword evidence="2 3" id="KW-0413">Isomerase</keyword>
<dbReference type="EMBL" id="JAUSTN010000001">
    <property type="protein sequence ID" value="MDQ0274245.1"/>
    <property type="molecule type" value="Genomic_DNA"/>
</dbReference>
<dbReference type="InterPro" id="IPR011559">
    <property type="entry name" value="Initiation_fac_2B_a/b/d"/>
</dbReference>
<dbReference type="PANTHER" id="PTHR43475:SF1">
    <property type="entry name" value="METHYLTHIORIBOSE-1-PHOSPHATE ISOMERASE"/>
    <property type="match status" value="1"/>
</dbReference>
<evidence type="ECO:0000256" key="2">
    <source>
        <dbReference type="ARBA" id="ARBA00023235"/>
    </source>
</evidence>
<dbReference type="SUPFAM" id="SSF100950">
    <property type="entry name" value="NagB/RpiA/CoA transferase-like"/>
    <property type="match status" value="1"/>
</dbReference>
<dbReference type="InterPro" id="IPR000649">
    <property type="entry name" value="IF-2B-related"/>
</dbReference>
<dbReference type="Proteomes" id="UP001236559">
    <property type="component" value="Unassembled WGS sequence"/>
</dbReference>
<proteinExistence type="inferred from homology"/>